<evidence type="ECO:0000256" key="2">
    <source>
        <dbReference type="ARBA" id="ARBA00023186"/>
    </source>
</evidence>
<comment type="subcellular location">
    <subcellularLocation>
        <location evidence="3">Cytoplasm</location>
    </subcellularLocation>
</comment>
<reference evidence="4 5" key="1">
    <citation type="journal article" date="2015" name="Int. J. Syst. Evol. Microbiol.">
        <title>Revisiting Corynebacterium glyciniphilum (ex Kubota et al., 1972) sp. nov., nom. rev., isolated from putrefied banana.</title>
        <authorList>
            <person name="Al-Dilaimi A."/>
            <person name="Bednarz H."/>
            <person name="Lomker A."/>
            <person name="Niehaus K."/>
            <person name="Kalinowski J."/>
            <person name="Ruckert C."/>
        </authorList>
    </citation>
    <scope>NUCLEOTIDE SEQUENCE [LARGE SCALE GENOMIC DNA]</scope>
    <source>
        <strain evidence="4">AJ 3170</strain>
    </source>
</reference>
<protein>
    <recommendedName>
        <fullName evidence="3">Urease accessory protein UreD</fullName>
    </recommendedName>
</protein>
<organism evidence="4 5">
    <name type="scientific">Corynebacterium glyciniphilum AJ 3170</name>
    <dbReference type="NCBI Taxonomy" id="1404245"/>
    <lineage>
        <taxon>Bacteria</taxon>
        <taxon>Bacillati</taxon>
        <taxon>Actinomycetota</taxon>
        <taxon>Actinomycetes</taxon>
        <taxon>Mycobacteriales</taxon>
        <taxon>Corynebacteriaceae</taxon>
        <taxon>Corynebacterium</taxon>
    </lineage>
</organism>
<dbReference type="AlphaFoldDB" id="X5E887"/>
<dbReference type="GO" id="GO:0005737">
    <property type="term" value="C:cytoplasm"/>
    <property type="evidence" value="ECO:0007669"/>
    <property type="project" value="UniProtKB-SubCell"/>
</dbReference>
<dbReference type="PANTHER" id="PTHR33643">
    <property type="entry name" value="UREASE ACCESSORY PROTEIN D"/>
    <property type="match status" value="1"/>
</dbReference>
<evidence type="ECO:0000313" key="4">
    <source>
        <dbReference type="EMBL" id="AHW62876.1"/>
    </source>
</evidence>
<dbReference type="GO" id="GO:0016151">
    <property type="term" value="F:nickel cation binding"/>
    <property type="evidence" value="ECO:0007669"/>
    <property type="project" value="UniProtKB-UniRule"/>
</dbReference>
<evidence type="ECO:0000256" key="1">
    <source>
        <dbReference type="ARBA" id="ARBA00007177"/>
    </source>
</evidence>
<comment type="subunit">
    <text evidence="3">UreD, UreF and UreG form a complex that acts as a GTP-hydrolysis-dependent molecular chaperone, activating the urease apoprotein by helping to assemble the nickel containing metallocenter of UreC. The UreE protein probably delivers the nickel.</text>
</comment>
<keyword evidence="3" id="KW-0996">Nickel insertion</keyword>
<dbReference type="HAMAP" id="MF_01384">
    <property type="entry name" value="UreD"/>
    <property type="match status" value="1"/>
</dbReference>
<dbReference type="RefSeq" id="WP_038545742.1">
    <property type="nucleotide sequence ID" value="NZ_CP006842.1"/>
</dbReference>
<keyword evidence="5" id="KW-1185">Reference proteome</keyword>
<dbReference type="GO" id="GO:0016787">
    <property type="term" value="F:hydrolase activity"/>
    <property type="evidence" value="ECO:0007669"/>
    <property type="project" value="UniProtKB-KW"/>
</dbReference>
<accession>X5E887</accession>
<dbReference type="Pfam" id="PF01774">
    <property type="entry name" value="UreD"/>
    <property type="match status" value="1"/>
</dbReference>
<keyword evidence="2 3" id="KW-0143">Chaperone</keyword>
<keyword evidence="3" id="KW-0963">Cytoplasm</keyword>
<evidence type="ECO:0000256" key="3">
    <source>
        <dbReference type="HAMAP-Rule" id="MF_01384"/>
    </source>
</evidence>
<dbReference type="InterPro" id="IPR002669">
    <property type="entry name" value="UreD"/>
</dbReference>
<dbReference type="Proteomes" id="UP000023703">
    <property type="component" value="Chromosome"/>
</dbReference>
<dbReference type="HOGENOM" id="CLU_056339_1_0_11"/>
<name>X5E887_9CORY</name>
<keyword evidence="4" id="KW-0378">Hydrolase</keyword>
<proteinExistence type="inferred from homology"/>
<dbReference type="PANTHER" id="PTHR33643:SF1">
    <property type="entry name" value="UREASE ACCESSORY PROTEIN D"/>
    <property type="match status" value="1"/>
</dbReference>
<comment type="similarity">
    <text evidence="1 3">Belongs to the UreD family.</text>
</comment>
<sequence>MRSLDPSALTPPVPHEMVDIAGERSVGGVMAVGRPGKVGVLDVTLGVKDGRTGVSSRYVKAPMQLTRPLYIDPSGPGEAFLYIRTTGGGLAQNDRIRQVVTLPPDAQATVTTQAGTPVHRMDAGMASQWVSLHVADGAVCEYLPGQTILFGGSRLLQTTDVEVAPGGTVLAAEVMLTGRLARGERNGFDALAQRFRVTRDGRPLLSDTLCVTGATARSEMLLSRWAVWGTVLIVPASPSDVPGLLAVLRDDLPTASEQLTAVASTMVADEGITVRVAGDDPVSVRLVVEAVHGLAREQLLGRPAIDLRRM</sequence>
<dbReference type="eggNOG" id="COG0829">
    <property type="taxonomic scope" value="Bacteria"/>
</dbReference>
<dbReference type="EMBL" id="CP006842">
    <property type="protein sequence ID" value="AHW62876.1"/>
    <property type="molecule type" value="Genomic_DNA"/>
</dbReference>
<dbReference type="KEGG" id="cgy:CGLY_02140"/>
<dbReference type="STRING" id="1404245.CGLY_02140"/>
<comment type="function">
    <text evidence="3">Required for maturation of urease via the functional incorporation of the urease nickel metallocenter.</text>
</comment>
<gene>
    <name evidence="3 4" type="primary">ureD</name>
    <name evidence="4" type="ORF">CGLY_02140</name>
</gene>
<evidence type="ECO:0000313" key="5">
    <source>
        <dbReference type="Proteomes" id="UP000023703"/>
    </source>
</evidence>